<evidence type="ECO:0000256" key="6">
    <source>
        <dbReference type="ARBA" id="ARBA00022842"/>
    </source>
</evidence>
<keyword evidence="5" id="KW-0378">Hydrolase</keyword>
<evidence type="ECO:0000313" key="8">
    <source>
        <dbReference type="Proteomes" id="UP001057375"/>
    </source>
</evidence>
<accession>A0ABQ5JW69</accession>
<dbReference type="EMBL" id="BQXS01012088">
    <property type="protein sequence ID" value="GKT19707.1"/>
    <property type="molecule type" value="Genomic_DNA"/>
</dbReference>
<dbReference type="Gene3D" id="3.90.80.10">
    <property type="entry name" value="Inorganic pyrophosphatase"/>
    <property type="match status" value="1"/>
</dbReference>
<evidence type="ECO:0000256" key="4">
    <source>
        <dbReference type="ARBA" id="ARBA00022723"/>
    </source>
</evidence>
<gene>
    <name evidence="7" type="ORF">ADUPG1_011557</name>
</gene>
<evidence type="ECO:0000256" key="1">
    <source>
        <dbReference type="ARBA" id="ARBA00001946"/>
    </source>
</evidence>
<evidence type="ECO:0000256" key="3">
    <source>
        <dbReference type="ARBA" id="ARBA00012146"/>
    </source>
</evidence>
<organism evidence="7 8">
    <name type="scientific">Aduncisulcus paluster</name>
    <dbReference type="NCBI Taxonomy" id="2918883"/>
    <lineage>
        <taxon>Eukaryota</taxon>
        <taxon>Metamonada</taxon>
        <taxon>Carpediemonas-like organisms</taxon>
        <taxon>Aduncisulcus</taxon>
    </lineage>
</organism>
<keyword evidence="8" id="KW-1185">Reference proteome</keyword>
<comment type="similarity">
    <text evidence="2">Belongs to the PPase family.</text>
</comment>
<proteinExistence type="inferred from homology"/>
<dbReference type="EC" id="3.6.1.1" evidence="3"/>
<dbReference type="Pfam" id="PF00719">
    <property type="entry name" value="Pyrophosphatase"/>
    <property type="match status" value="1"/>
</dbReference>
<dbReference type="PROSITE" id="PS00387">
    <property type="entry name" value="PPASE"/>
    <property type="match status" value="1"/>
</dbReference>
<dbReference type="SUPFAM" id="SSF50324">
    <property type="entry name" value="Inorganic pyrophosphatase"/>
    <property type="match status" value="1"/>
</dbReference>
<dbReference type="PANTHER" id="PTHR10286">
    <property type="entry name" value="INORGANIC PYROPHOSPHATASE"/>
    <property type="match status" value="1"/>
</dbReference>
<keyword evidence="4" id="KW-0479">Metal-binding</keyword>
<sequence length="230" mass="25597">MFRDPISLQPVDILSGIDALPKEDHIRSNHSKVKFSKDLLPKIAQMIVEIPEGHDMKYEISKHPLKKGTIQIDRNKDGSLRILDIPTPAHYGAVPNTKMSGDFRGYKGDDDPLDIFDIAPKSHSERHIGDMYPVVVLGAIPFVDRGEADFKLLSAPLSFPPVASGDLETLASLKRMDPSLIPKLKQWLTSYKKSQYGDSYGSFSGQDLDEKEALQLIKDTLISKGTGKRK</sequence>
<protein>
    <recommendedName>
        <fullName evidence="3">inorganic diphosphatase</fullName>
        <ecNumber evidence="3">3.6.1.1</ecNumber>
    </recommendedName>
</protein>
<evidence type="ECO:0000256" key="2">
    <source>
        <dbReference type="ARBA" id="ARBA00006220"/>
    </source>
</evidence>
<keyword evidence="6" id="KW-0460">Magnesium</keyword>
<comment type="caution">
    <text evidence="7">The sequence shown here is derived from an EMBL/GenBank/DDBJ whole genome shotgun (WGS) entry which is preliminary data.</text>
</comment>
<reference evidence="7" key="1">
    <citation type="submission" date="2022-03" db="EMBL/GenBank/DDBJ databases">
        <title>Draft genome sequence of Aduncisulcus paluster, a free-living microaerophilic Fornicata.</title>
        <authorList>
            <person name="Yuyama I."/>
            <person name="Kume K."/>
            <person name="Tamura T."/>
            <person name="Inagaki Y."/>
            <person name="Hashimoto T."/>
        </authorList>
    </citation>
    <scope>NUCLEOTIDE SEQUENCE</scope>
    <source>
        <strain evidence="7">NY0171</strain>
    </source>
</reference>
<comment type="cofactor">
    <cofactor evidence="1">
        <name>Mg(2+)</name>
        <dbReference type="ChEBI" id="CHEBI:18420"/>
    </cofactor>
</comment>
<dbReference type="InterPro" id="IPR008162">
    <property type="entry name" value="Pyrophosphatase"/>
</dbReference>
<dbReference type="InterPro" id="IPR036649">
    <property type="entry name" value="Pyrophosphatase_sf"/>
</dbReference>
<dbReference type="Proteomes" id="UP001057375">
    <property type="component" value="Unassembled WGS sequence"/>
</dbReference>
<evidence type="ECO:0000313" key="7">
    <source>
        <dbReference type="EMBL" id="GKT19707.1"/>
    </source>
</evidence>
<evidence type="ECO:0000256" key="5">
    <source>
        <dbReference type="ARBA" id="ARBA00022801"/>
    </source>
</evidence>
<name>A0ABQ5JW69_9EUKA</name>